<evidence type="ECO:0000313" key="1">
    <source>
        <dbReference type="EMBL" id="EEF14460.1"/>
    </source>
</evidence>
<reference evidence="1 2" key="1">
    <citation type="submission" date="2008-08" db="EMBL/GenBank/DDBJ databases">
        <authorList>
            <person name="Madupu R."/>
            <person name="Durkin A.S."/>
            <person name="Torralba M."/>
            <person name="Methe B."/>
            <person name="Sutton G.G."/>
            <person name="Strausberg R.L."/>
            <person name="Nelson K.E."/>
        </authorList>
    </citation>
    <scope>NUCLEOTIDE SEQUENCE [LARGE SCALE GENOMIC DNA]</scope>
    <source>
        <strain evidence="1 2">RM3267</strain>
    </source>
</reference>
<dbReference type="AlphaFoldDB" id="B9D0J5"/>
<protein>
    <submittedName>
        <fullName evidence="1">Uncharacterized protein</fullName>
    </submittedName>
</protein>
<name>B9D0J5_CAMRE</name>
<evidence type="ECO:0000313" key="2">
    <source>
        <dbReference type="Proteomes" id="UP000003082"/>
    </source>
</evidence>
<dbReference type="EMBL" id="ACFU01000006">
    <property type="protein sequence ID" value="EEF14460.1"/>
    <property type="molecule type" value="Genomic_DNA"/>
</dbReference>
<proteinExistence type="predicted"/>
<gene>
    <name evidence="1" type="ORF">CAMRE0001_1199</name>
</gene>
<accession>B9D0J5</accession>
<sequence length="49" mass="5715">MPAERNLVPYNKLQTVAFTQTSQNTKIQNSKFDRIKFRVFAVRISVSKI</sequence>
<comment type="caution">
    <text evidence="1">The sequence shown here is derived from an EMBL/GenBank/DDBJ whole genome shotgun (WGS) entry which is preliminary data.</text>
</comment>
<dbReference type="Proteomes" id="UP000003082">
    <property type="component" value="Unassembled WGS sequence"/>
</dbReference>
<keyword evidence="2" id="KW-1185">Reference proteome</keyword>
<organism evidence="1 2">
    <name type="scientific">Campylobacter rectus RM3267</name>
    <dbReference type="NCBI Taxonomy" id="553218"/>
    <lineage>
        <taxon>Bacteria</taxon>
        <taxon>Pseudomonadati</taxon>
        <taxon>Campylobacterota</taxon>
        <taxon>Epsilonproteobacteria</taxon>
        <taxon>Campylobacterales</taxon>
        <taxon>Campylobacteraceae</taxon>
        <taxon>Campylobacter</taxon>
    </lineage>
</organism>
<dbReference type="STRING" id="553218.CAMRE0001_1199"/>